<proteinExistence type="predicted"/>
<dbReference type="Proteomes" id="UP000225844">
    <property type="component" value="Segment"/>
</dbReference>
<dbReference type="EMBL" id="KT124228">
    <property type="protein sequence ID" value="AKY03517.1"/>
    <property type="molecule type" value="Genomic_DNA"/>
</dbReference>
<evidence type="ECO:0000256" key="1">
    <source>
        <dbReference type="SAM" id="Coils"/>
    </source>
</evidence>
<keyword evidence="1" id="KW-0175">Coiled coil</keyword>
<protein>
    <submittedName>
        <fullName evidence="2">Uncharacterized protein</fullName>
    </submittedName>
</protein>
<evidence type="ECO:0000313" key="3">
    <source>
        <dbReference type="Proteomes" id="UP000225844"/>
    </source>
</evidence>
<evidence type="ECO:0000313" key="2">
    <source>
        <dbReference type="EMBL" id="AKY03517.1"/>
    </source>
</evidence>
<keyword evidence="3" id="KW-1185">Reference proteome</keyword>
<gene>
    <name evidence="2" type="ORF">SEA_DANZINA_62</name>
</gene>
<sequence>MSRHYDGWEYGEWGARWAPTTEVALANITVGQYGDEYEDTMRELLDLVRAAQRDAAELLKEAGHEEAAALIFPTYPEESE</sequence>
<accession>A0A0K1Y8V7</accession>
<reference evidence="2 3" key="1">
    <citation type="submission" date="2015-06" db="EMBL/GenBank/DDBJ databases">
        <authorList>
            <person name="Zinanti J.F."/>
            <person name="Ahmed T."/>
            <person name="Alvarez G.E."/>
            <person name="Cox E.C."/>
            <person name="Garcia C."/>
            <person name="Layton S.R."/>
            <person name="Bhuiyan S."/>
            <person name="Donegan-Quick R."/>
            <person name="Benjamin R.C."/>
            <person name="Hughes L.E."/>
            <person name="Bradley K.W."/>
            <person name="Asai D.J."/>
            <person name="Bowman C.A."/>
            <person name="Russell D.A."/>
            <person name="Pope W.H."/>
            <person name="Jacobs-Sera D."/>
            <person name="Hendrix R.W."/>
            <person name="Hatfull G.F."/>
        </authorList>
    </citation>
    <scope>NUCLEOTIDE SEQUENCE [LARGE SCALE GENOMIC DNA]</scope>
</reference>
<organism evidence="2 3">
    <name type="scientific">Streptomyces phage Danzina</name>
    <dbReference type="NCBI Taxonomy" id="1690427"/>
    <lineage>
        <taxon>Viruses</taxon>
        <taxon>Duplodnaviria</taxon>
        <taxon>Heunggongvirae</taxon>
        <taxon>Uroviricota</taxon>
        <taxon>Caudoviricetes</taxon>
        <taxon>Arquatrovirinae</taxon>
        <taxon>Likavirus</taxon>
        <taxon>Likavirus danzina</taxon>
    </lineage>
</organism>
<name>A0A0K1Y8V7_9CAUD</name>
<feature type="coiled-coil region" evidence="1">
    <location>
        <begin position="34"/>
        <end position="61"/>
    </location>
</feature>